<dbReference type="Gene3D" id="3.40.50.300">
    <property type="entry name" value="P-loop containing nucleotide triphosphate hydrolases"/>
    <property type="match status" value="1"/>
</dbReference>
<dbReference type="SMART" id="SM00382">
    <property type="entry name" value="AAA"/>
    <property type="match status" value="1"/>
</dbReference>
<dbReference type="GO" id="GO:0005524">
    <property type="term" value="F:ATP binding"/>
    <property type="evidence" value="ECO:0007669"/>
    <property type="project" value="UniProtKB-KW"/>
</dbReference>
<dbReference type="GO" id="GO:0016887">
    <property type="term" value="F:ATP hydrolysis activity"/>
    <property type="evidence" value="ECO:0007669"/>
    <property type="project" value="InterPro"/>
</dbReference>
<keyword evidence="6" id="KW-1185">Reference proteome</keyword>
<comment type="caution">
    <text evidence="5">The sequence shown here is derived from an EMBL/GenBank/DDBJ whole genome shotgun (WGS) entry which is preliminary data.</text>
</comment>
<dbReference type="InterPro" id="IPR017871">
    <property type="entry name" value="ABC_transporter-like_CS"/>
</dbReference>
<dbReference type="Proteomes" id="UP000298324">
    <property type="component" value="Unassembled WGS sequence"/>
</dbReference>
<dbReference type="PANTHER" id="PTHR42788:SF2">
    <property type="entry name" value="ABC TRANSPORTER ATP-BINDING PROTEIN"/>
    <property type="match status" value="1"/>
</dbReference>
<evidence type="ECO:0000256" key="1">
    <source>
        <dbReference type="ARBA" id="ARBA00022448"/>
    </source>
</evidence>
<dbReference type="PROSITE" id="PS00211">
    <property type="entry name" value="ABC_TRANSPORTER_1"/>
    <property type="match status" value="1"/>
</dbReference>
<dbReference type="PROSITE" id="PS50893">
    <property type="entry name" value="ABC_TRANSPORTER_2"/>
    <property type="match status" value="1"/>
</dbReference>
<protein>
    <submittedName>
        <fullName evidence="5">Bicarbonate transport ATP-binding protein CmpD</fullName>
        <ecNumber evidence="5">3.6.3.-</ecNumber>
    </submittedName>
</protein>
<dbReference type="InterPro" id="IPR003439">
    <property type="entry name" value="ABC_transporter-like_ATP-bd"/>
</dbReference>
<evidence type="ECO:0000259" key="4">
    <source>
        <dbReference type="PROSITE" id="PS50893"/>
    </source>
</evidence>
<dbReference type="RefSeq" id="WP_190239444.1">
    <property type="nucleotide sequence ID" value="NZ_QFGA01000001.1"/>
</dbReference>
<keyword evidence="3 5" id="KW-0067">ATP-binding</keyword>
<feature type="domain" description="ABC transporter" evidence="4">
    <location>
        <begin position="4"/>
        <end position="231"/>
    </location>
</feature>
<evidence type="ECO:0000256" key="3">
    <source>
        <dbReference type="ARBA" id="ARBA00022840"/>
    </source>
</evidence>
<gene>
    <name evidence="5" type="primary">cmpD_2</name>
    <name evidence="5" type="ORF">Psch_01147</name>
</gene>
<dbReference type="InterPro" id="IPR003593">
    <property type="entry name" value="AAA+_ATPase"/>
</dbReference>
<dbReference type="EMBL" id="QFGA01000001">
    <property type="protein sequence ID" value="TEB07592.1"/>
    <property type="molecule type" value="Genomic_DNA"/>
</dbReference>
<dbReference type="SUPFAM" id="SSF52540">
    <property type="entry name" value="P-loop containing nucleoside triphosphate hydrolases"/>
    <property type="match status" value="1"/>
</dbReference>
<dbReference type="Pfam" id="PF00005">
    <property type="entry name" value="ABC_tran"/>
    <property type="match status" value="1"/>
</dbReference>
<dbReference type="PANTHER" id="PTHR42788">
    <property type="entry name" value="TAURINE IMPORT ATP-BINDING PROTEIN-RELATED"/>
    <property type="match status" value="1"/>
</dbReference>
<dbReference type="CDD" id="cd03293">
    <property type="entry name" value="ABC_NrtD_SsuB_transporters"/>
    <property type="match status" value="1"/>
</dbReference>
<evidence type="ECO:0000313" key="6">
    <source>
        <dbReference type="Proteomes" id="UP000298324"/>
    </source>
</evidence>
<reference evidence="5 6" key="1">
    <citation type="journal article" date="2018" name="Environ. Microbiol.">
        <title>Novel energy conservation strategies and behaviour of Pelotomaculum schinkii driving syntrophic propionate catabolism.</title>
        <authorList>
            <person name="Hidalgo-Ahumada C.A.P."/>
            <person name="Nobu M.K."/>
            <person name="Narihiro T."/>
            <person name="Tamaki H."/>
            <person name="Liu W.T."/>
            <person name="Kamagata Y."/>
            <person name="Stams A.J.M."/>
            <person name="Imachi H."/>
            <person name="Sousa D.Z."/>
        </authorList>
    </citation>
    <scope>NUCLEOTIDE SEQUENCE [LARGE SCALE GENOMIC DNA]</scope>
    <source>
        <strain evidence="5 6">HH</strain>
    </source>
</reference>
<dbReference type="InterPro" id="IPR050166">
    <property type="entry name" value="ABC_transporter_ATP-bind"/>
</dbReference>
<keyword evidence="2" id="KW-0547">Nucleotide-binding</keyword>
<name>A0A4Y7RFV9_9FIRM</name>
<accession>A0A4Y7RFV9</accession>
<organism evidence="5 6">
    <name type="scientific">Pelotomaculum schinkii</name>
    <dbReference type="NCBI Taxonomy" id="78350"/>
    <lineage>
        <taxon>Bacteria</taxon>
        <taxon>Bacillati</taxon>
        <taxon>Bacillota</taxon>
        <taxon>Clostridia</taxon>
        <taxon>Eubacteriales</taxon>
        <taxon>Desulfotomaculaceae</taxon>
        <taxon>Pelotomaculum</taxon>
    </lineage>
</organism>
<dbReference type="EC" id="3.6.3.-" evidence="5"/>
<proteinExistence type="predicted"/>
<keyword evidence="5" id="KW-0378">Hydrolase</keyword>
<evidence type="ECO:0000256" key="2">
    <source>
        <dbReference type="ARBA" id="ARBA00022741"/>
    </source>
</evidence>
<dbReference type="InterPro" id="IPR027417">
    <property type="entry name" value="P-loop_NTPase"/>
</dbReference>
<evidence type="ECO:0000313" key="5">
    <source>
        <dbReference type="EMBL" id="TEB07592.1"/>
    </source>
</evidence>
<dbReference type="AlphaFoldDB" id="A0A4Y7RFV9"/>
<sequence length="246" mass="27087">MPKVVAEGIKKNLGGVLTLQEINIEVEDHAIAGVLGPSGCGKSTLFNIIAGLMRPDRGNVYIGGAAVTGNAGLASYMRQKDLLLPNLNVLDNVSIPLVLKGMPKKKARLEAEQHLSTFGLQGFEHYYPGQLSGGMRQRAALLRTYLFSSGIWLLDEPFASLDAITKRKMHTWLIQVLDQFQPTVLFITHDVDEALYLCDKVYVLSERPTVVKLEVEIPFSRPHHSHTIVDPAYGPVRDAIMDALSI</sequence>
<keyword evidence="1" id="KW-0813">Transport</keyword>